<accession>A0A0G4FF73</accession>
<sequence>MTYQPSFAALALASLCFLVALAHAEPVTRSVDAEYIRFFQRQIEEQQRSSPPQSDEQRWSSLFKLIDGFNRTPPLSPSVLPSLVENRTESNALPAAPAAAAHAEASAPGASTALSHPSAVALPLVEAMTDKSFVVAVDYGTDQFALSVMQRLSRKGGMLLLASSQEAVNKAMASFVLSGRPNAFAFHVELAAREEGTTESIGASFDCGPLCPPRPIGLLPAGWQAPVRVRLDDLKLQRGDLIRFSMDAEPLQIKARWNSALHALDGGLDMLTRLRPTIVMDWWATLEDGPSEAMALVHSWQGRLNRMLTGDDDREEKASRAVMVYRCELFNTESVLVGTMKTREATEEERREFSRLMELLRQDAGYMRVLTVCRPRDMTL</sequence>
<reference evidence="2 3" key="1">
    <citation type="submission" date="2014-11" db="EMBL/GenBank/DDBJ databases">
        <authorList>
            <person name="Zhu J."/>
            <person name="Qi W."/>
            <person name="Song R."/>
        </authorList>
    </citation>
    <scope>NUCLEOTIDE SEQUENCE [LARGE SCALE GENOMIC DNA]</scope>
</reference>
<evidence type="ECO:0008006" key="4">
    <source>
        <dbReference type="Google" id="ProtNLM"/>
    </source>
</evidence>
<feature type="chain" id="PRO_5005188523" description="Secreted protein" evidence="1">
    <location>
        <begin position="25"/>
        <end position="380"/>
    </location>
</feature>
<name>A0A0G4FF73_VITBC</name>
<keyword evidence="3" id="KW-1185">Reference proteome</keyword>
<proteinExistence type="predicted"/>
<evidence type="ECO:0000256" key="1">
    <source>
        <dbReference type="SAM" id="SignalP"/>
    </source>
</evidence>
<dbReference type="EMBL" id="CDMY01000426">
    <property type="protein sequence ID" value="CEM11845.1"/>
    <property type="molecule type" value="Genomic_DNA"/>
</dbReference>
<keyword evidence="1" id="KW-0732">Signal</keyword>
<evidence type="ECO:0000313" key="2">
    <source>
        <dbReference type="EMBL" id="CEM11845.1"/>
    </source>
</evidence>
<dbReference type="AlphaFoldDB" id="A0A0G4FF73"/>
<gene>
    <name evidence="2" type="ORF">Vbra_15232</name>
</gene>
<feature type="signal peptide" evidence="1">
    <location>
        <begin position="1"/>
        <end position="24"/>
    </location>
</feature>
<evidence type="ECO:0000313" key="3">
    <source>
        <dbReference type="Proteomes" id="UP000041254"/>
    </source>
</evidence>
<protein>
    <recommendedName>
        <fullName evidence="4">Secreted protein</fullName>
    </recommendedName>
</protein>
<dbReference type="InParanoid" id="A0A0G4FF73"/>
<dbReference type="Proteomes" id="UP000041254">
    <property type="component" value="Unassembled WGS sequence"/>
</dbReference>
<organism evidence="2 3">
    <name type="scientific">Vitrella brassicaformis (strain CCMP3155)</name>
    <dbReference type="NCBI Taxonomy" id="1169540"/>
    <lineage>
        <taxon>Eukaryota</taxon>
        <taxon>Sar</taxon>
        <taxon>Alveolata</taxon>
        <taxon>Colpodellida</taxon>
        <taxon>Vitrellaceae</taxon>
        <taxon>Vitrella</taxon>
    </lineage>
</organism>
<dbReference type="VEuPathDB" id="CryptoDB:Vbra_15232"/>